<dbReference type="PATRIC" id="fig|476272.21.peg.2533"/>
<name>C0CK16_BLAHS</name>
<dbReference type="HOGENOM" id="CLU_3285708_0_0_9"/>
<keyword evidence="2" id="KW-1185">Reference proteome</keyword>
<comment type="caution">
    <text evidence="1">The sequence shown here is derived from an EMBL/GenBank/DDBJ whole genome shotgun (WGS) entry which is preliminary data.</text>
</comment>
<dbReference type="Proteomes" id="UP000003100">
    <property type="component" value="Unassembled WGS sequence"/>
</dbReference>
<proteinExistence type="predicted"/>
<reference evidence="1 2" key="1">
    <citation type="submission" date="2009-01" db="EMBL/GenBank/DDBJ databases">
        <authorList>
            <person name="Fulton L."/>
            <person name="Clifton S."/>
            <person name="Fulton B."/>
            <person name="Xu J."/>
            <person name="Minx P."/>
            <person name="Pepin K.H."/>
            <person name="Johnson M."/>
            <person name="Bhonagiri V."/>
            <person name="Nash W.E."/>
            <person name="Mardis E.R."/>
            <person name="Wilson R.K."/>
        </authorList>
    </citation>
    <scope>NUCLEOTIDE SEQUENCE [LARGE SCALE GENOMIC DNA]</scope>
    <source>
        <strain evidence="2">DSM 10507 / JCM 14656 / S5a33</strain>
    </source>
</reference>
<accession>C0CK16</accession>
<sequence>MLYLICIRCRAKLSVLGRFFQCAEVEEWQRQVKKQGLRIN</sequence>
<protein>
    <submittedName>
        <fullName evidence="1">Uncharacterized protein</fullName>
    </submittedName>
</protein>
<organism evidence="1 2">
    <name type="scientific">Blautia hydrogenotrophica (strain DSM 10507 / JCM 14656 / S5a33)</name>
    <name type="common">Ruminococcus hydrogenotrophicus</name>
    <dbReference type="NCBI Taxonomy" id="476272"/>
    <lineage>
        <taxon>Bacteria</taxon>
        <taxon>Bacillati</taxon>
        <taxon>Bacillota</taxon>
        <taxon>Clostridia</taxon>
        <taxon>Lachnospirales</taxon>
        <taxon>Lachnospiraceae</taxon>
        <taxon>Blautia</taxon>
    </lineage>
</organism>
<dbReference type="EMBL" id="ACBZ01000055">
    <property type="protein sequence ID" value="EEG49892.1"/>
    <property type="molecule type" value="Genomic_DNA"/>
</dbReference>
<reference evidence="1 2" key="2">
    <citation type="submission" date="2009-02" db="EMBL/GenBank/DDBJ databases">
        <title>Draft genome sequence of Blautia hydrogenotrophica DSM 10507 (Ruminococcus hydrogenotrophicus DSM 10507).</title>
        <authorList>
            <person name="Sudarsanam P."/>
            <person name="Ley R."/>
            <person name="Guruge J."/>
            <person name="Turnbaugh P.J."/>
            <person name="Mahowald M."/>
            <person name="Liep D."/>
            <person name="Gordon J."/>
        </authorList>
    </citation>
    <scope>NUCLEOTIDE SEQUENCE [LARGE SCALE GENOMIC DNA]</scope>
    <source>
        <strain evidence="2">DSM 10507 / JCM 14656 / S5a33</strain>
    </source>
</reference>
<dbReference type="AlphaFoldDB" id="C0CK16"/>
<evidence type="ECO:0000313" key="1">
    <source>
        <dbReference type="EMBL" id="EEG49892.1"/>
    </source>
</evidence>
<evidence type="ECO:0000313" key="2">
    <source>
        <dbReference type="Proteomes" id="UP000003100"/>
    </source>
</evidence>
<gene>
    <name evidence="1" type="ORF">RUMHYD_01186</name>
</gene>